<evidence type="ECO:0000313" key="16">
    <source>
        <dbReference type="Proteomes" id="UP000092952"/>
    </source>
</evidence>
<dbReference type="PANTHER" id="PTHR32179:SF3">
    <property type="entry name" value="NICOTINATE-NUCLEOTIDE PYROPHOSPHORYLASE [CARBOXYLATING]"/>
    <property type="match status" value="1"/>
</dbReference>
<evidence type="ECO:0000256" key="2">
    <source>
        <dbReference type="ARBA" id="ARBA00004893"/>
    </source>
</evidence>
<dbReference type="GO" id="GO:0005737">
    <property type="term" value="C:cytoplasm"/>
    <property type="evidence" value="ECO:0007669"/>
    <property type="project" value="TreeGrafter"/>
</dbReference>
<dbReference type="FunFam" id="3.90.1170.20:FF:000001">
    <property type="entry name" value="Nicotinate-nucleotide diphosphorylase (Carboxylating)"/>
    <property type="match status" value="1"/>
</dbReference>
<dbReference type="AlphaFoldDB" id="A0A1B1YSC4"/>
<evidence type="ECO:0000259" key="14">
    <source>
        <dbReference type="Pfam" id="PF02749"/>
    </source>
</evidence>
<dbReference type="SUPFAM" id="SSF51690">
    <property type="entry name" value="Nicotinate/Quinolinate PRTase C-terminal domain-like"/>
    <property type="match status" value="1"/>
</dbReference>
<evidence type="ECO:0000259" key="13">
    <source>
        <dbReference type="Pfam" id="PF01729"/>
    </source>
</evidence>
<dbReference type="InParanoid" id="A0A1B1YSC4"/>
<evidence type="ECO:0000256" key="4">
    <source>
        <dbReference type="ARBA" id="ARBA00011218"/>
    </source>
</evidence>
<keyword evidence="6" id="KW-0662">Pyridine nucleotide biosynthesis</keyword>
<dbReference type="PIRSF" id="PIRSF006250">
    <property type="entry name" value="NadC_ModD"/>
    <property type="match status" value="1"/>
</dbReference>
<comment type="subunit">
    <text evidence="4">Hexamer formed by 3 homodimers.</text>
</comment>
<dbReference type="InterPro" id="IPR036068">
    <property type="entry name" value="Nicotinate_pribotase-like_C"/>
</dbReference>
<dbReference type="SUPFAM" id="SSF54675">
    <property type="entry name" value="Nicotinate/Quinolinate PRTase N-terminal domain-like"/>
    <property type="match status" value="1"/>
</dbReference>
<feature type="domain" description="Quinolinate phosphoribosyl transferase C-terminal" evidence="13">
    <location>
        <begin position="114"/>
        <end position="278"/>
    </location>
</feature>
<evidence type="ECO:0000256" key="11">
    <source>
        <dbReference type="ARBA" id="ARBA00069173"/>
    </source>
</evidence>
<name>A0A1B1YSC4_9GAMM</name>
<dbReference type="EC" id="2.4.2.19" evidence="5"/>
<dbReference type="KEGG" id="gbi:PG2T_05950"/>
<dbReference type="CDD" id="cd01572">
    <property type="entry name" value="QPRTase"/>
    <property type="match status" value="1"/>
</dbReference>
<dbReference type="InterPro" id="IPR004393">
    <property type="entry name" value="NadC"/>
</dbReference>
<dbReference type="Gene3D" id="3.20.20.70">
    <property type="entry name" value="Aldolase class I"/>
    <property type="match status" value="1"/>
</dbReference>
<dbReference type="EMBL" id="CP014671">
    <property type="protein sequence ID" value="ANX03780.1"/>
    <property type="molecule type" value="Genomic_DNA"/>
</dbReference>
<dbReference type="GO" id="GO:0004514">
    <property type="term" value="F:nicotinate-nucleotide diphosphorylase (carboxylating) activity"/>
    <property type="evidence" value="ECO:0007669"/>
    <property type="project" value="UniProtKB-EC"/>
</dbReference>
<dbReference type="STRING" id="1810504.PG2T_05950"/>
<evidence type="ECO:0000256" key="8">
    <source>
        <dbReference type="ARBA" id="ARBA00022679"/>
    </source>
</evidence>
<evidence type="ECO:0000256" key="9">
    <source>
        <dbReference type="ARBA" id="ARBA00033102"/>
    </source>
</evidence>
<dbReference type="GO" id="GO:0034213">
    <property type="term" value="P:quinolinate catabolic process"/>
    <property type="evidence" value="ECO:0007669"/>
    <property type="project" value="TreeGrafter"/>
</dbReference>
<keyword evidence="16" id="KW-1185">Reference proteome</keyword>
<dbReference type="UniPathway" id="UPA00253">
    <property type="reaction ID" value="UER00331"/>
</dbReference>
<dbReference type="InterPro" id="IPR037128">
    <property type="entry name" value="Quinolinate_PRibosylTase_N_sf"/>
</dbReference>
<evidence type="ECO:0000256" key="5">
    <source>
        <dbReference type="ARBA" id="ARBA00011944"/>
    </source>
</evidence>
<evidence type="ECO:0000256" key="12">
    <source>
        <dbReference type="PIRNR" id="PIRNR006250"/>
    </source>
</evidence>
<keyword evidence="8 12" id="KW-0808">Transferase</keyword>
<dbReference type="PANTHER" id="PTHR32179">
    <property type="entry name" value="NICOTINATE-NUCLEOTIDE PYROPHOSPHORYLASE [CARBOXYLATING]"/>
    <property type="match status" value="1"/>
</dbReference>
<dbReference type="GO" id="GO:0009435">
    <property type="term" value="P:NAD+ biosynthetic process"/>
    <property type="evidence" value="ECO:0007669"/>
    <property type="project" value="UniProtKB-UniPathway"/>
</dbReference>
<sequence length="286" mass="30234">MHPDANTLAAIPAQVRAALDEDIGTGDLTAALVPENVEASARVVCRDQAVLCGQAWFDAVFQALDPRVEITWQTRDGYDLSAGQTLCQVRGPARAILTGERCALNFLQTLSGTATTTRAYVAAIAGMHTKLLDTRKTLPGLRLAQKYAVHVGGALNHRKGLYDAILIKENHIALAGSITAAIEAARRLAPPNTPVEVEVENLDQLRSALAAGVKQVLLDNFPLELMREAVKLATDKATVEASGGVGIEGLRAIAATGVDFISVGSLTKHVHAVDLSLRVDQLGPAV</sequence>
<comment type="function">
    <text evidence="1">Involved in the catabolism of quinolinic acid (QA).</text>
</comment>
<reference evidence="16" key="1">
    <citation type="submission" date="2016-03" db="EMBL/GenBank/DDBJ databases">
        <title>Complete genome sequence of Solimmundus cernigliae, representing a novel lineage of polycyclic aromatic hydrocarbon degraders within the Gammaproteobacteria.</title>
        <authorList>
            <person name="Singleton D.R."/>
            <person name="Dickey A.N."/>
            <person name="Scholl E.H."/>
            <person name="Wright F.A."/>
            <person name="Aitken M.D."/>
        </authorList>
    </citation>
    <scope>NUCLEOTIDE SEQUENCE [LARGE SCALE GENOMIC DNA]</scope>
    <source>
        <strain evidence="16">TR3.2</strain>
    </source>
</reference>
<comment type="similarity">
    <text evidence="3 12">Belongs to the NadC/ModD family.</text>
</comment>
<comment type="pathway">
    <text evidence="2">Cofactor biosynthesis; NAD(+) biosynthesis; nicotinate D-ribonucleotide from quinolinate: step 1/1.</text>
</comment>
<gene>
    <name evidence="15" type="ORF">PG2T_05950</name>
</gene>
<comment type="catalytic activity">
    <reaction evidence="10">
        <text>nicotinate beta-D-ribonucleotide + CO2 + diphosphate = quinolinate + 5-phospho-alpha-D-ribose 1-diphosphate + 2 H(+)</text>
        <dbReference type="Rhea" id="RHEA:12733"/>
        <dbReference type="ChEBI" id="CHEBI:15378"/>
        <dbReference type="ChEBI" id="CHEBI:16526"/>
        <dbReference type="ChEBI" id="CHEBI:29959"/>
        <dbReference type="ChEBI" id="CHEBI:33019"/>
        <dbReference type="ChEBI" id="CHEBI:57502"/>
        <dbReference type="ChEBI" id="CHEBI:58017"/>
        <dbReference type="EC" id="2.4.2.19"/>
    </reaction>
</comment>
<dbReference type="InterPro" id="IPR022412">
    <property type="entry name" value="Quinolinate_PRibosylTrfase_N"/>
</dbReference>
<dbReference type="FunFam" id="3.20.20.70:FF:000030">
    <property type="entry name" value="Nicotinate-nucleotide pyrophosphorylase, carboxylating"/>
    <property type="match status" value="1"/>
</dbReference>
<feature type="domain" description="Quinolinate phosphoribosyl transferase N-terminal" evidence="14">
    <location>
        <begin position="28"/>
        <end position="111"/>
    </location>
</feature>
<dbReference type="Proteomes" id="UP000092952">
    <property type="component" value="Chromosome"/>
</dbReference>
<protein>
    <recommendedName>
        <fullName evidence="11">Probable nicotinate-nucleotide pyrophosphorylase [carboxylating]</fullName>
        <ecNumber evidence="5">2.4.2.19</ecNumber>
    </recommendedName>
    <alternativeName>
        <fullName evidence="9">Quinolinate phosphoribosyltransferase [decarboxylating]</fullName>
    </alternativeName>
</protein>
<evidence type="ECO:0000256" key="6">
    <source>
        <dbReference type="ARBA" id="ARBA00022642"/>
    </source>
</evidence>
<dbReference type="Pfam" id="PF01729">
    <property type="entry name" value="QRPTase_C"/>
    <property type="match status" value="1"/>
</dbReference>
<dbReference type="Gene3D" id="3.90.1170.20">
    <property type="entry name" value="Quinolinate phosphoribosyl transferase, N-terminal domain"/>
    <property type="match status" value="1"/>
</dbReference>
<accession>A0A1B1YSC4</accession>
<dbReference type="Pfam" id="PF02749">
    <property type="entry name" value="QRPTase_N"/>
    <property type="match status" value="1"/>
</dbReference>
<dbReference type="InterPro" id="IPR002638">
    <property type="entry name" value="Quinolinate_PRibosylTrfase_C"/>
</dbReference>
<dbReference type="RefSeq" id="WP_068803424.1">
    <property type="nucleotide sequence ID" value="NZ_CP014671.1"/>
</dbReference>
<proteinExistence type="inferred from homology"/>
<dbReference type="NCBIfam" id="TIGR00078">
    <property type="entry name" value="nadC"/>
    <property type="match status" value="1"/>
</dbReference>
<dbReference type="InterPro" id="IPR027277">
    <property type="entry name" value="NadC/ModD"/>
</dbReference>
<evidence type="ECO:0000256" key="1">
    <source>
        <dbReference type="ARBA" id="ARBA00003237"/>
    </source>
</evidence>
<evidence type="ECO:0000256" key="7">
    <source>
        <dbReference type="ARBA" id="ARBA00022676"/>
    </source>
</evidence>
<evidence type="ECO:0000313" key="15">
    <source>
        <dbReference type="EMBL" id="ANX03780.1"/>
    </source>
</evidence>
<dbReference type="OrthoDB" id="9782546at2"/>
<evidence type="ECO:0000256" key="10">
    <source>
        <dbReference type="ARBA" id="ARBA00047445"/>
    </source>
</evidence>
<evidence type="ECO:0000256" key="3">
    <source>
        <dbReference type="ARBA" id="ARBA00009400"/>
    </source>
</evidence>
<dbReference type="FunCoup" id="A0A1B1YSC4">
    <property type="interactions" value="540"/>
</dbReference>
<dbReference type="InterPro" id="IPR013785">
    <property type="entry name" value="Aldolase_TIM"/>
</dbReference>
<keyword evidence="7 12" id="KW-0328">Glycosyltransferase</keyword>
<organism evidence="15 16">
    <name type="scientific">Immundisolibacter cernigliae</name>
    <dbReference type="NCBI Taxonomy" id="1810504"/>
    <lineage>
        <taxon>Bacteria</taxon>
        <taxon>Pseudomonadati</taxon>
        <taxon>Pseudomonadota</taxon>
        <taxon>Gammaproteobacteria</taxon>
        <taxon>Immundisolibacterales</taxon>
        <taxon>Immundisolibacteraceae</taxon>
        <taxon>Immundisolibacter</taxon>
    </lineage>
</organism>